<protein>
    <submittedName>
        <fullName evidence="1">Uncharacterized protein</fullName>
    </submittedName>
</protein>
<dbReference type="AlphaFoldDB" id="A0A1C7MQT6"/>
<dbReference type="EMBL" id="LUGG01000001">
    <property type="protein sequence ID" value="OBZ78776.1"/>
    <property type="molecule type" value="Genomic_DNA"/>
</dbReference>
<comment type="caution">
    <text evidence="1">The sequence shown here is derived from an EMBL/GenBank/DDBJ whole genome shotgun (WGS) entry which is preliminary data.</text>
</comment>
<evidence type="ECO:0000313" key="1">
    <source>
        <dbReference type="EMBL" id="OBZ78776.1"/>
    </source>
</evidence>
<accession>A0A1C7MQT6</accession>
<keyword evidence="2" id="KW-1185">Reference proteome</keyword>
<sequence length="80" mass="9010">MAGRVPILPVSRCSYLVFKHAGVVGGSDASPILLPRWTWHEKQPDCRIEVQATVVHHDDNAYKLKVRTAHLKITQNRSPL</sequence>
<evidence type="ECO:0000313" key="2">
    <source>
        <dbReference type="Proteomes" id="UP000092993"/>
    </source>
</evidence>
<name>A0A1C7MQT6_GRIFR</name>
<organism evidence="1 2">
    <name type="scientific">Grifola frondosa</name>
    <name type="common">Maitake</name>
    <name type="synonym">Polyporus frondosus</name>
    <dbReference type="NCBI Taxonomy" id="5627"/>
    <lineage>
        <taxon>Eukaryota</taxon>
        <taxon>Fungi</taxon>
        <taxon>Dikarya</taxon>
        <taxon>Basidiomycota</taxon>
        <taxon>Agaricomycotina</taxon>
        <taxon>Agaricomycetes</taxon>
        <taxon>Polyporales</taxon>
        <taxon>Grifolaceae</taxon>
        <taxon>Grifola</taxon>
    </lineage>
</organism>
<dbReference type="Proteomes" id="UP000092993">
    <property type="component" value="Unassembled WGS sequence"/>
</dbReference>
<gene>
    <name evidence="1" type="ORF">A0H81_00045</name>
</gene>
<proteinExistence type="predicted"/>
<reference evidence="1 2" key="1">
    <citation type="submission" date="2016-03" db="EMBL/GenBank/DDBJ databases">
        <title>Whole genome sequencing of Grifola frondosa 9006-11.</title>
        <authorList>
            <person name="Min B."/>
            <person name="Park H."/>
            <person name="Kim J.-G."/>
            <person name="Cho H."/>
            <person name="Oh Y.-L."/>
            <person name="Kong W.-S."/>
            <person name="Choi I.-G."/>
        </authorList>
    </citation>
    <scope>NUCLEOTIDE SEQUENCE [LARGE SCALE GENOMIC DNA]</scope>
    <source>
        <strain evidence="1 2">9006-11</strain>
    </source>
</reference>